<dbReference type="InterPro" id="IPR025711">
    <property type="entry name" value="PepSY"/>
</dbReference>
<evidence type="ECO:0000313" key="3">
    <source>
        <dbReference type="Proteomes" id="UP000339690"/>
    </source>
</evidence>
<feature type="domain" description="PepSY" evidence="1">
    <location>
        <begin position="30"/>
        <end position="100"/>
    </location>
</feature>
<evidence type="ECO:0000259" key="1">
    <source>
        <dbReference type="Pfam" id="PF03413"/>
    </source>
</evidence>
<protein>
    <submittedName>
        <fullName evidence="2">Peptidase M4</fullName>
    </submittedName>
</protein>
<sequence>MNKKNTIIVAGCAFLLGYFLKQQQNERQRIKPEKALKVVKECFQKKYEVSGSWIYMKSEPLQKNGLEYEVYHGGITKYINSEYVPYEFYVDAYTGTVIDMFPQHPNQVHTTA</sequence>
<dbReference type="RefSeq" id="WP_100359872.1">
    <property type="nucleotide sequence ID" value="NZ_CP045915.1"/>
</dbReference>
<proteinExistence type="predicted"/>
<dbReference type="Pfam" id="PF03413">
    <property type="entry name" value="PepSY"/>
    <property type="match status" value="1"/>
</dbReference>
<accession>A0A5Q2TKT9</accession>
<dbReference type="Proteomes" id="UP000339690">
    <property type="component" value="Chromosome"/>
</dbReference>
<evidence type="ECO:0000313" key="2">
    <source>
        <dbReference type="EMBL" id="QGH35366.1"/>
    </source>
</evidence>
<dbReference type="AlphaFoldDB" id="A0A5Q2TKT9"/>
<name>A0A5Q2TKT9_9BACI</name>
<gene>
    <name evidence="2" type="ORF">GI584_15470</name>
</gene>
<reference evidence="2 3" key="1">
    <citation type="submission" date="2019-11" db="EMBL/GenBank/DDBJ databases">
        <title>Gracilibacillus salitolerans sp. nov., a moderate halophile isolated from a saline soil in northwest China.</title>
        <authorList>
            <person name="Gan L."/>
        </authorList>
    </citation>
    <scope>NUCLEOTIDE SEQUENCE [LARGE SCALE GENOMIC DNA]</scope>
    <source>
        <strain evidence="2 3">SCU50</strain>
    </source>
</reference>
<dbReference type="KEGG" id="grc:GI584_15470"/>
<organism evidence="2 3">
    <name type="scientific">Gracilibacillus salitolerans</name>
    <dbReference type="NCBI Taxonomy" id="2663022"/>
    <lineage>
        <taxon>Bacteria</taxon>
        <taxon>Bacillati</taxon>
        <taxon>Bacillota</taxon>
        <taxon>Bacilli</taxon>
        <taxon>Bacillales</taxon>
        <taxon>Bacillaceae</taxon>
        <taxon>Gracilibacillus</taxon>
    </lineage>
</organism>
<keyword evidence="3" id="KW-1185">Reference proteome</keyword>
<dbReference type="EMBL" id="CP045915">
    <property type="protein sequence ID" value="QGH35366.1"/>
    <property type="molecule type" value="Genomic_DNA"/>
</dbReference>